<dbReference type="RefSeq" id="WP_000418127.1">
    <property type="nucleotide sequence ID" value="NZ_ALSF01000083.1"/>
</dbReference>
<evidence type="ECO:0000256" key="1">
    <source>
        <dbReference type="ARBA" id="ARBA00023235"/>
    </source>
</evidence>
<dbReference type="InterPro" id="IPR011279">
    <property type="entry name" value="Chorismate_mutase_GmP"/>
</dbReference>
<dbReference type="InterPro" id="IPR036979">
    <property type="entry name" value="CM_dom_sf"/>
</dbReference>
<keyword evidence="1" id="KW-0413">Isomerase</keyword>
<dbReference type="InterPro" id="IPR036263">
    <property type="entry name" value="Chorismate_II_sf"/>
</dbReference>
<comment type="caution">
    <text evidence="3">The sequence shown here is derived from an EMBL/GenBank/DDBJ whole genome shotgun (WGS) entry which is preliminary data.</text>
</comment>
<gene>
    <name evidence="3" type="ORF">SAG0164_00380</name>
</gene>
<dbReference type="Pfam" id="PF01817">
    <property type="entry name" value="CM_2"/>
    <property type="match status" value="1"/>
</dbReference>
<reference evidence="3 4" key="1">
    <citation type="submission" date="2012-07" db="EMBL/GenBank/DDBJ databases">
        <authorList>
            <person name="Moroni P."/>
            <person name="Richards V.P."/>
            <person name="Durkin S.A.S."/>
            <person name="Kim M."/>
            <person name="Pavinski Bitar P.D."/>
            <person name="Stanhope M.J."/>
            <person name="Town C.D."/>
            <person name="Zadoks R.N."/>
            <person name="Venter J.C."/>
        </authorList>
    </citation>
    <scope>NUCLEOTIDE SEQUENCE [LARGE SCALE GENOMIC DNA]</scope>
    <source>
        <strain evidence="3 4">MRI Z1-216</strain>
    </source>
</reference>
<dbReference type="InterPro" id="IPR002701">
    <property type="entry name" value="CM_II_prokaryot"/>
</dbReference>
<dbReference type="Gene3D" id="1.20.59.10">
    <property type="entry name" value="Chorismate mutase"/>
    <property type="match status" value="1"/>
</dbReference>
<sequence>MELEEIRQEIDEIDQQLVSLLETRMGLILEVIAFKKKHRLPVLDNNRENEVLNNVLKKVQNHQFDDVIRATFKDIMTESRVYQKENIVDGD</sequence>
<dbReference type="PROSITE" id="PS51168">
    <property type="entry name" value="CHORISMATE_MUT_2"/>
    <property type="match status" value="1"/>
</dbReference>
<dbReference type="GO" id="GO:0046417">
    <property type="term" value="P:chorismate metabolic process"/>
    <property type="evidence" value="ECO:0007669"/>
    <property type="project" value="InterPro"/>
</dbReference>
<dbReference type="SMART" id="SM00830">
    <property type="entry name" value="CM_2"/>
    <property type="match status" value="1"/>
</dbReference>
<dbReference type="GO" id="GO:0009697">
    <property type="term" value="P:salicylic acid biosynthetic process"/>
    <property type="evidence" value="ECO:0007669"/>
    <property type="project" value="TreeGrafter"/>
</dbReference>
<accession>A0AAD3A4S4</accession>
<dbReference type="EMBL" id="ALSF01000083">
    <property type="protein sequence ID" value="EPU38013.1"/>
    <property type="molecule type" value="Genomic_DNA"/>
</dbReference>
<dbReference type="PANTHER" id="PTHR38041:SF1">
    <property type="entry name" value="CHORISMATE MUTASE"/>
    <property type="match status" value="1"/>
</dbReference>
<organism evidence="3 4">
    <name type="scientific">Streptococcus agalactiae MRI Z1-216</name>
    <dbReference type="NCBI Taxonomy" id="1154879"/>
    <lineage>
        <taxon>Bacteria</taxon>
        <taxon>Bacillati</taxon>
        <taxon>Bacillota</taxon>
        <taxon>Bacilli</taxon>
        <taxon>Lactobacillales</taxon>
        <taxon>Streptococcaceae</taxon>
        <taxon>Streptococcus</taxon>
    </lineage>
</organism>
<dbReference type="NCBIfam" id="TIGR01805">
    <property type="entry name" value="CM_mono_grmpos"/>
    <property type="match status" value="1"/>
</dbReference>
<protein>
    <submittedName>
        <fullName evidence="3">Chorismate mutase</fullName>
    </submittedName>
</protein>
<dbReference type="PANTHER" id="PTHR38041">
    <property type="entry name" value="CHORISMATE MUTASE"/>
    <property type="match status" value="1"/>
</dbReference>
<dbReference type="GO" id="GO:0004106">
    <property type="term" value="F:chorismate mutase activity"/>
    <property type="evidence" value="ECO:0007669"/>
    <property type="project" value="InterPro"/>
</dbReference>
<dbReference type="InterPro" id="IPR051331">
    <property type="entry name" value="Chorismate_mutase-related"/>
</dbReference>
<dbReference type="Proteomes" id="UP000015176">
    <property type="component" value="Unassembled WGS sequence"/>
</dbReference>
<evidence type="ECO:0000313" key="4">
    <source>
        <dbReference type="Proteomes" id="UP000015176"/>
    </source>
</evidence>
<evidence type="ECO:0000313" key="3">
    <source>
        <dbReference type="EMBL" id="EPU38013.1"/>
    </source>
</evidence>
<proteinExistence type="predicted"/>
<dbReference type="GeneID" id="66885521"/>
<name>A0AAD3A4S4_STRAG</name>
<evidence type="ECO:0000259" key="2">
    <source>
        <dbReference type="PROSITE" id="PS51168"/>
    </source>
</evidence>
<dbReference type="AlphaFoldDB" id="A0AAD3A4S4"/>
<dbReference type="SUPFAM" id="SSF48600">
    <property type="entry name" value="Chorismate mutase II"/>
    <property type="match status" value="1"/>
</dbReference>
<feature type="domain" description="Chorismate mutase" evidence="2">
    <location>
        <begin position="1"/>
        <end position="87"/>
    </location>
</feature>